<evidence type="ECO:0000259" key="3">
    <source>
        <dbReference type="PROSITE" id="PS50966"/>
    </source>
</evidence>
<dbReference type="GO" id="GO:0008270">
    <property type="term" value="F:zinc ion binding"/>
    <property type="evidence" value="ECO:0007669"/>
    <property type="project" value="UniProtKB-KW"/>
</dbReference>
<keyword evidence="1" id="KW-0479">Metal-binding</keyword>
<name>A0A8E2F6A5_9PEZI</name>
<dbReference type="PROSITE" id="PS50966">
    <property type="entry name" value="ZF_SWIM"/>
    <property type="match status" value="1"/>
</dbReference>
<feature type="region of interest" description="Disordered" evidence="2">
    <location>
        <begin position="427"/>
        <end position="450"/>
    </location>
</feature>
<keyword evidence="1" id="KW-0863">Zinc-finger</keyword>
<proteinExistence type="predicted"/>
<evidence type="ECO:0000313" key="4">
    <source>
        <dbReference type="EMBL" id="OCL11356.1"/>
    </source>
</evidence>
<gene>
    <name evidence="4" type="ORF">AOQ84DRAFT_192062</name>
</gene>
<sequence>MTAPSEDLEKLSLGDRKMVQTRAGAARQRGSGSNQRQASGNGNGRIIVQSTKSGIKYDITGLDEIARQRAEVGLGDDNQIGMNYCTEWDEYYAFHISDRITVRIGTGESQYRIPQCTCGANDKGIACKHIYWLEDQLVSEAPDSVRPEVVKLVSDGSQILSGLPSVVIENVGFEEIAENRQWVVHNDGQDTEEEMMEMLSVFEPSGNLPSEFKEDTPGKPVQHLSHSRIYKEFSNFLTQYAVDDVGMFHRLQDIITPDFRATVFFEKMANRASQAFKALDDYVTRGPTTNESCDIVTCAERLDELLEEIDEAYEERVSSGPLRSKEAANKAASALILILEGVVERNGDAYANTSWKRISQNEVEQDKNLYLRLIGAPLEARGPFVLDVLKNIPFEVIRNHLERLSGIADMLESYEAPQRYRNMLRFIMSQDSRKRPNPEVGGGSSKKPMK</sequence>
<dbReference type="EMBL" id="KV749058">
    <property type="protein sequence ID" value="OCL11356.1"/>
    <property type="molecule type" value="Genomic_DNA"/>
</dbReference>
<feature type="domain" description="SWIM-type" evidence="3">
    <location>
        <begin position="100"/>
        <end position="138"/>
    </location>
</feature>
<protein>
    <recommendedName>
        <fullName evidence="3">SWIM-type domain-containing protein</fullName>
    </recommendedName>
</protein>
<evidence type="ECO:0000256" key="2">
    <source>
        <dbReference type="SAM" id="MobiDB-lite"/>
    </source>
</evidence>
<evidence type="ECO:0000256" key="1">
    <source>
        <dbReference type="PROSITE-ProRule" id="PRU00325"/>
    </source>
</evidence>
<evidence type="ECO:0000313" key="5">
    <source>
        <dbReference type="Proteomes" id="UP000250140"/>
    </source>
</evidence>
<dbReference type="InterPro" id="IPR007527">
    <property type="entry name" value="Znf_SWIM"/>
</dbReference>
<accession>A0A8E2F6A5</accession>
<dbReference type="AlphaFoldDB" id="A0A8E2F6A5"/>
<reference evidence="4 5" key="1">
    <citation type="journal article" date="2016" name="Nat. Commun.">
        <title>Ectomycorrhizal ecology is imprinted in the genome of the dominant symbiotic fungus Cenococcum geophilum.</title>
        <authorList>
            <consortium name="DOE Joint Genome Institute"/>
            <person name="Peter M."/>
            <person name="Kohler A."/>
            <person name="Ohm R.A."/>
            <person name="Kuo A."/>
            <person name="Krutzmann J."/>
            <person name="Morin E."/>
            <person name="Arend M."/>
            <person name="Barry K.W."/>
            <person name="Binder M."/>
            <person name="Choi C."/>
            <person name="Clum A."/>
            <person name="Copeland A."/>
            <person name="Grisel N."/>
            <person name="Haridas S."/>
            <person name="Kipfer T."/>
            <person name="LaButti K."/>
            <person name="Lindquist E."/>
            <person name="Lipzen A."/>
            <person name="Maire R."/>
            <person name="Meier B."/>
            <person name="Mihaltcheva S."/>
            <person name="Molinier V."/>
            <person name="Murat C."/>
            <person name="Poggeler S."/>
            <person name="Quandt C.A."/>
            <person name="Sperisen C."/>
            <person name="Tritt A."/>
            <person name="Tisserant E."/>
            <person name="Crous P.W."/>
            <person name="Henrissat B."/>
            <person name="Nehls U."/>
            <person name="Egli S."/>
            <person name="Spatafora J.W."/>
            <person name="Grigoriev I.V."/>
            <person name="Martin F.M."/>
        </authorList>
    </citation>
    <scope>NUCLEOTIDE SEQUENCE [LARGE SCALE GENOMIC DNA]</scope>
    <source>
        <strain evidence="4 5">CBS 207.34</strain>
    </source>
</reference>
<feature type="region of interest" description="Disordered" evidence="2">
    <location>
        <begin position="20"/>
        <end position="45"/>
    </location>
</feature>
<dbReference type="Proteomes" id="UP000250140">
    <property type="component" value="Unassembled WGS sequence"/>
</dbReference>
<keyword evidence="5" id="KW-1185">Reference proteome</keyword>
<feature type="compositionally biased region" description="Polar residues" evidence="2">
    <location>
        <begin position="30"/>
        <end position="40"/>
    </location>
</feature>
<dbReference type="OrthoDB" id="5387895at2759"/>
<keyword evidence="1" id="KW-0862">Zinc</keyword>
<dbReference type="Pfam" id="PF04434">
    <property type="entry name" value="SWIM"/>
    <property type="match status" value="1"/>
</dbReference>
<organism evidence="4 5">
    <name type="scientific">Glonium stellatum</name>
    <dbReference type="NCBI Taxonomy" id="574774"/>
    <lineage>
        <taxon>Eukaryota</taxon>
        <taxon>Fungi</taxon>
        <taxon>Dikarya</taxon>
        <taxon>Ascomycota</taxon>
        <taxon>Pezizomycotina</taxon>
        <taxon>Dothideomycetes</taxon>
        <taxon>Pleosporomycetidae</taxon>
        <taxon>Gloniales</taxon>
        <taxon>Gloniaceae</taxon>
        <taxon>Glonium</taxon>
    </lineage>
</organism>